<dbReference type="InterPro" id="IPR006665">
    <property type="entry name" value="OmpA-like"/>
</dbReference>
<name>A0A923PIA3_9BACT</name>
<dbReference type="Gene3D" id="3.30.1330.60">
    <property type="entry name" value="OmpA-like domain"/>
    <property type="match status" value="1"/>
</dbReference>
<evidence type="ECO:0000256" key="1">
    <source>
        <dbReference type="ARBA" id="ARBA00004442"/>
    </source>
</evidence>
<reference evidence="7" key="1">
    <citation type="submission" date="2020-08" db="EMBL/GenBank/DDBJ databases">
        <title>Lewinella bacteria from marine environments.</title>
        <authorList>
            <person name="Zhong Y."/>
        </authorList>
    </citation>
    <scope>NUCLEOTIDE SEQUENCE</scope>
    <source>
        <strain evidence="7">KCTC 42187</strain>
    </source>
</reference>
<dbReference type="Pfam" id="PF00691">
    <property type="entry name" value="OmpA"/>
    <property type="match status" value="1"/>
</dbReference>
<feature type="domain" description="OmpA-like" evidence="6">
    <location>
        <begin position="167"/>
        <end position="284"/>
    </location>
</feature>
<dbReference type="InterPro" id="IPR036737">
    <property type="entry name" value="OmpA-like_sf"/>
</dbReference>
<evidence type="ECO:0000256" key="2">
    <source>
        <dbReference type="ARBA" id="ARBA00023136"/>
    </source>
</evidence>
<accession>A0A923PIA3</accession>
<dbReference type="InterPro" id="IPR050330">
    <property type="entry name" value="Bact_OuterMem_StrucFunc"/>
</dbReference>
<dbReference type="InterPro" id="IPR006664">
    <property type="entry name" value="OMP_bac"/>
</dbReference>
<dbReference type="Proteomes" id="UP000650081">
    <property type="component" value="Unassembled WGS sequence"/>
</dbReference>
<dbReference type="PROSITE" id="PS51123">
    <property type="entry name" value="OMPA_2"/>
    <property type="match status" value="1"/>
</dbReference>
<feature type="region of interest" description="Disordered" evidence="5">
    <location>
        <begin position="248"/>
        <end position="284"/>
    </location>
</feature>
<dbReference type="PRINTS" id="PR01021">
    <property type="entry name" value="OMPADOMAIN"/>
</dbReference>
<keyword evidence="8" id="KW-1185">Reference proteome</keyword>
<evidence type="ECO:0000313" key="7">
    <source>
        <dbReference type="EMBL" id="MBC6993110.1"/>
    </source>
</evidence>
<dbReference type="AlphaFoldDB" id="A0A923PIA3"/>
<sequence length="284" mass="31137">MSNIMKFFVMALAWLLFFLITFYTCVKPTCCPEGGGDGAVAPTEQPATPAVTNDYAIASTLGDATVLTGDLWPALRDSLVRAYGASPDQLLNVYGYYYGSEPAPPGFENMGLMRAQAIKDLVVRETDIPADRILTLAERLDGEPAASPWIAGQFGLRAAPKTEDAPEIVQLDKDEIDVLFPFNSAQKDIDPAIDAYLEKLAERLKQTNERVVLTGHTDNVDTDEFNLKLGQRRADFVKDILVRNGAPADRITTRSEGESNPRASNATPDGRRQNRRTNVKLSAQ</sequence>
<organism evidence="7 8">
    <name type="scientific">Neolewinella lacunae</name>
    <dbReference type="NCBI Taxonomy" id="1517758"/>
    <lineage>
        <taxon>Bacteria</taxon>
        <taxon>Pseudomonadati</taxon>
        <taxon>Bacteroidota</taxon>
        <taxon>Saprospiria</taxon>
        <taxon>Saprospirales</taxon>
        <taxon>Lewinellaceae</taxon>
        <taxon>Neolewinella</taxon>
    </lineage>
</organism>
<comment type="caution">
    <text evidence="7">The sequence shown here is derived from an EMBL/GenBank/DDBJ whole genome shotgun (WGS) entry which is preliminary data.</text>
</comment>
<protein>
    <submittedName>
        <fullName evidence="7">OmpA family protein</fullName>
    </submittedName>
</protein>
<dbReference type="SUPFAM" id="SSF103088">
    <property type="entry name" value="OmpA-like"/>
    <property type="match status" value="1"/>
</dbReference>
<evidence type="ECO:0000259" key="6">
    <source>
        <dbReference type="PROSITE" id="PS51123"/>
    </source>
</evidence>
<keyword evidence="2 4" id="KW-0472">Membrane</keyword>
<dbReference type="PANTHER" id="PTHR30329">
    <property type="entry name" value="STATOR ELEMENT OF FLAGELLAR MOTOR COMPLEX"/>
    <property type="match status" value="1"/>
</dbReference>
<evidence type="ECO:0000313" key="8">
    <source>
        <dbReference type="Proteomes" id="UP000650081"/>
    </source>
</evidence>
<dbReference type="EMBL" id="JACSIT010000050">
    <property type="protein sequence ID" value="MBC6993110.1"/>
    <property type="molecule type" value="Genomic_DNA"/>
</dbReference>
<evidence type="ECO:0000256" key="5">
    <source>
        <dbReference type="SAM" id="MobiDB-lite"/>
    </source>
</evidence>
<keyword evidence="3" id="KW-0998">Cell outer membrane</keyword>
<comment type="subcellular location">
    <subcellularLocation>
        <location evidence="1">Cell outer membrane</location>
    </subcellularLocation>
</comment>
<evidence type="ECO:0000256" key="3">
    <source>
        <dbReference type="ARBA" id="ARBA00023237"/>
    </source>
</evidence>
<gene>
    <name evidence="7" type="ORF">H9S92_02960</name>
</gene>
<dbReference type="GO" id="GO:0009279">
    <property type="term" value="C:cell outer membrane"/>
    <property type="evidence" value="ECO:0007669"/>
    <property type="project" value="UniProtKB-SubCell"/>
</dbReference>
<dbReference type="PANTHER" id="PTHR30329:SF21">
    <property type="entry name" value="LIPOPROTEIN YIAD-RELATED"/>
    <property type="match status" value="1"/>
</dbReference>
<proteinExistence type="predicted"/>
<evidence type="ECO:0000256" key="4">
    <source>
        <dbReference type="PROSITE-ProRule" id="PRU00473"/>
    </source>
</evidence>
<dbReference type="CDD" id="cd07185">
    <property type="entry name" value="OmpA_C-like"/>
    <property type="match status" value="1"/>
</dbReference>
<dbReference type="RefSeq" id="WP_187465232.1">
    <property type="nucleotide sequence ID" value="NZ_JACSIT010000050.1"/>
</dbReference>